<dbReference type="OrthoDB" id="1053009at2759"/>
<organism evidence="5 6">
    <name type="scientific">Ceratopteris richardii</name>
    <name type="common">Triangle waterfern</name>
    <dbReference type="NCBI Taxonomy" id="49495"/>
    <lineage>
        <taxon>Eukaryota</taxon>
        <taxon>Viridiplantae</taxon>
        <taxon>Streptophyta</taxon>
        <taxon>Embryophyta</taxon>
        <taxon>Tracheophyta</taxon>
        <taxon>Polypodiopsida</taxon>
        <taxon>Polypodiidae</taxon>
        <taxon>Polypodiales</taxon>
        <taxon>Pteridineae</taxon>
        <taxon>Pteridaceae</taxon>
        <taxon>Parkerioideae</taxon>
        <taxon>Ceratopteris</taxon>
    </lineage>
</organism>
<dbReference type="PANTHER" id="PTHR33101">
    <property type="entry name" value="ROP GUANINE NUCLEOTIDE EXCHANGE FACTOR 1"/>
    <property type="match status" value="1"/>
</dbReference>
<feature type="compositionally biased region" description="Low complexity" evidence="3">
    <location>
        <begin position="521"/>
        <end position="539"/>
    </location>
</feature>
<feature type="domain" description="PRONE" evidence="4">
    <location>
        <begin position="106"/>
        <end position="491"/>
    </location>
</feature>
<evidence type="ECO:0000256" key="2">
    <source>
        <dbReference type="PROSITE-ProRule" id="PRU00663"/>
    </source>
</evidence>
<evidence type="ECO:0000256" key="1">
    <source>
        <dbReference type="ARBA" id="ARBA00022658"/>
    </source>
</evidence>
<dbReference type="AlphaFoldDB" id="A0A8T2RJA5"/>
<keyword evidence="1 2" id="KW-0344">Guanine-nucleotide releasing factor</keyword>
<dbReference type="PROSITE" id="PS51334">
    <property type="entry name" value="PRONE"/>
    <property type="match status" value="1"/>
</dbReference>
<keyword evidence="6" id="KW-1185">Reference proteome</keyword>
<dbReference type="PANTHER" id="PTHR33101:SF2">
    <property type="entry name" value="ROP GUANINE NUCLEOTIDE EXCHANGE FACTOR 14"/>
    <property type="match status" value="1"/>
</dbReference>
<reference evidence="5" key="1">
    <citation type="submission" date="2021-08" db="EMBL/GenBank/DDBJ databases">
        <title>WGS assembly of Ceratopteris richardii.</title>
        <authorList>
            <person name="Marchant D.B."/>
            <person name="Chen G."/>
            <person name="Jenkins J."/>
            <person name="Shu S."/>
            <person name="Leebens-Mack J."/>
            <person name="Grimwood J."/>
            <person name="Schmutz J."/>
            <person name="Soltis P."/>
            <person name="Soltis D."/>
            <person name="Chen Z.-H."/>
        </authorList>
    </citation>
    <scope>NUCLEOTIDE SEQUENCE</scope>
    <source>
        <strain evidence="5">Whitten #5841</strain>
        <tissue evidence="5">Leaf</tissue>
    </source>
</reference>
<evidence type="ECO:0000256" key="3">
    <source>
        <dbReference type="SAM" id="MobiDB-lite"/>
    </source>
</evidence>
<dbReference type="EMBL" id="CM035431">
    <property type="protein sequence ID" value="KAH7296479.1"/>
    <property type="molecule type" value="Genomic_DNA"/>
</dbReference>
<gene>
    <name evidence="5" type="ORF">KP509_26G024600</name>
</gene>
<evidence type="ECO:0000313" key="6">
    <source>
        <dbReference type="Proteomes" id="UP000825935"/>
    </source>
</evidence>
<comment type="caution">
    <text evidence="5">The sequence shown here is derived from an EMBL/GenBank/DDBJ whole genome shotgun (WGS) entry which is preliminary data.</text>
</comment>
<dbReference type="Gene3D" id="1.20.58.2010">
    <property type="entry name" value="PRONE domain, subdomain 1"/>
    <property type="match status" value="2"/>
</dbReference>
<evidence type="ECO:0000313" key="5">
    <source>
        <dbReference type="EMBL" id="KAH7296479.1"/>
    </source>
</evidence>
<dbReference type="InterPro" id="IPR005512">
    <property type="entry name" value="PRONE_dom"/>
</dbReference>
<feature type="region of interest" description="Disordered" evidence="3">
    <location>
        <begin position="521"/>
        <end position="547"/>
    </location>
</feature>
<dbReference type="GO" id="GO:0005085">
    <property type="term" value="F:guanyl-nucleotide exchange factor activity"/>
    <property type="evidence" value="ECO:0007669"/>
    <property type="project" value="UniProtKB-UniRule"/>
</dbReference>
<dbReference type="Proteomes" id="UP000825935">
    <property type="component" value="Chromosome 26"/>
</dbReference>
<dbReference type="InterPro" id="IPR038937">
    <property type="entry name" value="RopGEF"/>
</dbReference>
<protein>
    <recommendedName>
        <fullName evidence="4">PRONE domain-containing protein</fullName>
    </recommendedName>
</protein>
<accession>A0A8T2RJA5</accession>
<evidence type="ECO:0000259" key="4">
    <source>
        <dbReference type="PROSITE" id="PS51334"/>
    </source>
</evidence>
<name>A0A8T2RJA5_CERRI</name>
<proteinExistence type="predicted"/>
<sequence length="569" mass="63757">MRRKMDQLHDNPAFNVDISTLEDQFEHVSFDSGSSISTGDGLSSLEAISFGFGDLRSDVASCRFHDEADDDSCSTVSADGSSAWSLNLGKSMQNKEADPVSKPRWGAEKKSELSEMGLMKEKFSKLLLGEDMSGGSKGVSSALAISNAITNLSVSVFGELWRLEPLSAERKSLWKREMGWLLSVADYIVELVPSWQTLPDGSEFEIMVSKQRSDLHLNLPALKKLDAMLLETLDSFVNTEFWYADQGIMAVNGANQDSQVPLQRQEDKWWLPAPKVPMVGLSDDGRKRLENQRECINQVLKAVVAINSQVLAEMEIPDVYWDALPKSVKTSVGESLYKYITADCFSVESLLCAVDLSSEHKVLDLVNRIEAALQLWRCHGRSKSMQSTQRESKHQNGKNSWGLVKEMMSDLDRRELFAGRAESLLLGLRQRFPSLQQSFLETIKIQHNKDVGQSILESYSRVLESVAFNIISRIEDILYEDYLTKSSLPPSIATVKVRDASQRRGYSLNFAVHTPYVTPFTTPSVSPTSSPGPRRTPNSPFHPSNETQTLSECMSYIYEYMAVEDHDCR</sequence>
<dbReference type="Pfam" id="PF03759">
    <property type="entry name" value="PRONE"/>
    <property type="match status" value="1"/>
</dbReference>
<dbReference type="FunFam" id="1.20.58.2010:FF:000001">
    <property type="entry name" value="Rop guanine nucleotide exchange factor 14"/>
    <property type="match status" value="1"/>
</dbReference>
<dbReference type="FunFam" id="1.20.58.2010:FF:000003">
    <property type="entry name" value="Rop guanine nucleotide exchange factor 14"/>
    <property type="match status" value="1"/>
</dbReference>
<dbReference type="OMA" id="PCAVEFE"/>